<evidence type="ECO:0000313" key="6">
    <source>
        <dbReference type="Proteomes" id="UP000186905"/>
    </source>
</evidence>
<dbReference type="EC" id="2.7.7.65" evidence="1"/>
<name>A0A1Q9GA99_9GAMM</name>
<protein>
    <recommendedName>
        <fullName evidence="1">diguanylate cyclase</fullName>
        <ecNumber evidence="1">2.7.7.65</ecNumber>
    </recommendedName>
</protein>
<comment type="catalytic activity">
    <reaction evidence="2">
        <text>2 GTP = 3',3'-c-di-GMP + 2 diphosphate</text>
        <dbReference type="Rhea" id="RHEA:24898"/>
        <dbReference type="ChEBI" id="CHEBI:33019"/>
        <dbReference type="ChEBI" id="CHEBI:37565"/>
        <dbReference type="ChEBI" id="CHEBI:58805"/>
        <dbReference type="EC" id="2.7.7.65"/>
    </reaction>
</comment>
<dbReference type="InterPro" id="IPR043128">
    <property type="entry name" value="Rev_trsase/Diguanyl_cyclase"/>
</dbReference>
<evidence type="ECO:0000313" key="5">
    <source>
        <dbReference type="EMBL" id="OLQ71276.1"/>
    </source>
</evidence>
<comment type="caution">
    <text evidence="5">The sequence shown here is derived from an EMBL/GenBank/DDBJ whole genome shotgun (WGS) entry which is preliminary data.</text>
</comment>
<dbReference type="GO" id="GO:1902201">
    <property type="term" value="P:negative regulation of bacterial-type flagellum-dependent cell motility"/>
    <property type="evidence" value="ECO:0007669"/>
    <property type="project" value="TreeGrafter"/>
</dbReference>
<dbReference type="GO" id="GO:0005886">
    <property type="term" value="C:plasma membrane"/>
    <property type="evidence" value="ECO:0007669"/>
    <property type="project" value="TreeGrafter"/>
</dbReference>
<dbReference type="SUPFAM" id="SSF55073">
    <property type="entry name" value="Nucleotide cyclase"/>
    <property type="match status" value="1"/>
</dbReference>
<dbReference type="Gene3D" id="3.30.70.270">
    <property type="match status" value="1"/>
</dbReference>
<reference evidence="5 6" key="1">
    <citation type="submission" date="2016-09" db="EMBL/GenBank/DDBJ databases">
        <title>Photobacterium proteolyticum sp. nov. a protease producing bacterium isolated from ocean sediments of Laizhou Bay.</title>
        <authorList>
            <person name="Li Y."/>
        </authorList>
    </citation>
    <scope>NUCLEOTIDE SEQUENCE [LARGE SCALE GENOMIC DNA]</scope>
    <source>
        <strain evidence="5 6">13-12</strain>
    </source>
</reference>
<gene>
    <name evidence="5" type="ORF">BIT28_03705</name>
</gene>
<accession>A0A1Q9GA99</accession>
<dbReference type="PANTHER" id="PTHR45138">
    <property type="entry name" value="REGULATORY COMPONENTS OF SENSORY TRANSDUCTION SYSTEM"/>
    <property type="match status" value="1"/>
</dbReference>
<evidence type="ECO:0000256" key="1">
    <source>
        <dbReference type="ARBA" id="ARBA00012528"/>
    </source>
</evidence>
<feature type="domain" description="GGDEF" evidence="4">
    <location>
        <begin position="164"/>
        <end position="295"/>
    </location>
</feature>
<evidence type="ECO:0000259" key="4">
    <source>
        <dbReference type="PROSITE" id="PS50887"/>
    </source>
</evidence>
<dbReference type="PROSITE" id="PS50887">
    <property type="entry name" value="GGDEF"/>
    <property type="match status" value="1"/>
</dbReference>
<dbReference type="AlphaFoldDB" id="A0A1Q9GA99"/>
<dbReference type="NCBIfam" id="TIGR00254">
    <property type="entry name" value="GGDEF"/>
    <property type="match status" value="1"/>
</dbReference>
<dbReference type="SMART" id="SM00267">
    <property type="entry name" value="GGDEF"/>
    <property type="match status" value="1"/>
</dbReference>
<evidence type="ECO:0000256" key="2">
    <source>
        <dbReference type="ARBA" id="ARBA00034247"/>
    </source>
</evidence>
<sequence length="295" mass="33368">MNSLSQLPKRLAIVVTAGICLSVLVPSGGALDVILSIFSLVLIIILLREDFGNEMRGWLFLALGTYGLGVLADLLDEIPELRKHWLLDSTDDIFMHIGVFLICFCFNKMLRQRFNLIGKLNIQIAKARTLEGQLSRLALQDDLTGLNNRRALFRRFDNMAIHLERGILAYIDLDNFKQVNDRLGHNHGDQLLINIASYLLKTVPTGSQIYRIGGDEFVVLLPDEDQKKCYQWIDTLYEVTAETREHYNIDISIGLAPYYPGNLSEPDAILAKADKAMYKNKLNKERTNQSLSVVS</sequence>
<dbReference type="GO" id="GO:0043709">
    <property type="term" value="P:cell adhesion involved in single-species biofilm formation"/>
    <property type="evidence" value="ECO:0007669"/>
    <property type="project" value="TreeGrafter"/>
</dbReference>
<dbReference type="STRING" id="1903952.BIT28_03705"/>
<organism evidence="5 6">
    <name type="scientific">Photobacterium proteolyticum</name>
    <dbReference type="NCBI Taxonomy" id="1903952"/>
    <lineage>
        <taxon>Bacteria</taxon>
        <taxon>Pseudomonadati</taxon>
        <taxon>Pseudomonadota</taxon>
        <taxon>Gammaproteobacteria</taxon>
        <taxon>Vibrionales</taxon>
        <taxon>Vibrionaceae</taxon>
        <taxon>Photobacterium</taxon>
    </lineage>
</organism>
<dbReference type="InterPro" id="IPR050469">
    <property type="entry name" value="Diguanylate_Cyclase"/>
</dbReference>
<dbReference type="Proteomes" id="UP000186905">
    <property type="component" value="Unassembled WGS sequence"/>
</dbReference>
<keyword evidence="6" id="KW-1185">Reference proteome</keyword>
<dbReference type="OrthoDB" id="70510at2"/>
<evidence type="ECO:0000256" key="3">
    <source>
        <dbReference type="SAM" id="Phobius"/>
    </source>
</evidence>
<dbReference type="PANTHER" id="PTHR45138:SF9">
    <property type="entry name" value="DIGUANYLATE CYCLASE DGCM-RELATED"/>
    <property type="match status" value="1"/>
</dbReference>
<proteinExistence type="predicted"/>
<dbReference type="InterPro" id="IPR000160">
    <property type="entry name" value="GGDEF_dom"/>
</dbReference>
<feature type="transmembrane region" description="Helical" evidence="3">
    <location>
        <begin position="12"/>
        <end position="45"/>
    </location>
</feature>
<keyword evidence="3" id="KW-0472">Membrane</keyword>
<dbReference type="GO" id="GO:0052621">
    <property type="term" value="F:diguanylate cyclase activity"/>
    <property type="evidence" value="ECO:0007669"/>
    <property type="project" value="UniProtKB-EC"/>
</dbReference>
<keyword evidence="3" id="KW-0812">Transmembrane</keyword>
<dbReference type="InterPro" id="IPR029787">
    <property type="entry name" value="Nucleotide_cyclase"/>
</dbReference>
<dbReference type="RefSeq" id="WP_075767557.1">
    <property type="nucleotide sequence ID" value="NZ_MJIL01000095.1"/>
</dbReference>
<dbReference type="Pfam" id="PF00990">
    <property type="entry name" value="GGDEF"/>
    <property type="match status" value="1"/>
</dbReference>
<dbReference type="CDD" id="cd01949">
    <property type="entry name" value="GGDEF"/>
    <property type="match status" value="1"/>
</dbReference>
<dbReference type="EMBL" id="MJIL01000095">
    <property type="protein sequence ID" value="OLQ71276.1"/>
    <property type="molecule type" value="Genomic_DNA"/>
</dbReference>
<keyword evidence="3" id="KW-1133">Transmembrane helix</keyword>
<feature type="transmembrane region" description="Helical" evidence="3">
    <location>
        <begin position="93"/>
        <end position="110"/>
    </location>
</feature>